<feature type="region of interest" description="Disordered" evidence="1">
    <location>
        <begin position="169"/>
        <end position="222"/>
    </location>
</feature>
<protein>
    <recommendedName>
        <fullName evidence="5">B box-type domain-containing protein</fullName>
    </recommendedName>
</protein>
<sequence>QSIFVFAMKGGMVPTWLELLLATQFFAICTNHLSSTRNECNLFCIDCEESKGAFCYYCRSRHHSTHQVIQIRRSSYHDVVRVAELKDILDISDVQTYVINSATVVFLNERPQHRGCGVSAIKASSSSYNCEICNRALLDPFRFCSLGCNLKGIKEDMRTTVPIGDIIDYTRKDDDTDSSNTSGNSGNNEESCSDADYCKDNPSPPRVIRHRRKGIPRRAPFF</sequence>
<evidence type="ECO:0000313" key="4">
    <source>
        <dbReference type="Proteomes" id="UP000015105"/>
    </source>
</evidence>
<keyword evidence="4" id="KW-1185">Reference proteome</keyword>
<feature type="compositionally biased region" description="Basic residues" evidence="1">
    <location>
        <begin position="207"/>
        <end position="216"/>
    </location>
</feature>
<feature type="compositionally biased region" description="Low complexity" evidence="1">
    <location>
        <begin position="178"/>
        <end position="188"/>
    </location>
</feature>
<dbReference type="EnsemblPlants" id="AET3Gv21160000.2">
    <property type="protein sequence ID" value="AET3Gv21160000.2"/>
    <property type="gene ID" value="AET3Gv21160000"/>
</dbReference>
<keyword evidence="2" id="KW-0732">Signal</keyword>
<accession>A0A453GQW7</accession>
<reference evidence="4" key="1">
    <citation type="journal article" date="2014" name="Science">
        <title>Ancient hybridizations among the ancestral genomes of bread wheat.</title>
        <authorList>
            <consortium name="International Wheat Genome Sequencing Consortium,"/>
            <person name="Marcussen T."/>
            <person name="Sandve S.R."/>
            <person name="Heier L."/>
            <person name="Spannagl M."/>
            <person name="Pfeifer M."/>
            <person name="Jakobsen K.S."/>
            <person name="Wulff B.B."/>
            <person name="Steuernagel B."/>
            <person name="Mayer K.F."/>
            <person name="Olsen O.A."/>
        </authorList>
    </citation>
    <scope>NUCLEOTIDE SEQUENCE [LARGE SCALE GENOMIC DNA]</scope>
    <source>
        <strain evidence="4">cv. AL8/78</strain>
    </source>
</reference>
<feature type="signal peptide" evidence="2">
    <location>
        <begin position="1"/>
        <end position="22"/>
    </location>
</feature>
<dbReference type="PANTHER" id="PTHR31065:SF7">
    <property type="entry name" value="OS01G0517800 PROTEIN"/>
    <property type="match status" value="1"/>
</dbReference>
<evidence type="ECO:0000256" key="2">
    <source>
        <dbReference type="SAM" id="SignalP"/>
    </source>
</evidence>
<reference evidence="3" key="5">
    <citation type="journal article" date="2021" name="G3 (Bethesda)">
        <title>Aegilops tauschii genome assembly Aet v5.0 features greater sequence contiguity and improved annotation.</title>
        <authorList>
            <person name="Wang L."/>
            <person name="Zhu T."/>
            <person name="Rodriguez J.C."/>
            <person name="Deal K.R."/>
            <person name="Dubcovsky J."/>
            <person name="McGuire P.E."/>
            <person name="Lux T."/>
            <person name="Spannagl M."/>
            <person name="Mayer K.F.X."/>
            <person name="Baldrich P."/>
            <person name="Meyers B.C."/>
            <person name="Huo N."/>
            <person name="Gu Y.Q."/>
            <person name="Zhou H."/>
            <person name="Devos K.M."/>
            <person name="Bennetzen J.L."/>
            <person name="Unver T."/>
            <person name="Budak H."/>
            <person name="Gulick P.J."/>
            <person name="Galiba G."/>
            <person name="Kalapos B."/>
            <person name="Nelson D.R."/>
            <person name="Li P."/>
            <person name="You F.M."/>
            <person name="Luo M.C."/>
            <person name="Dvorak J."/>
        </authorList>
    </citation>
    <scope>NUCLEOTIDE SEQUENCE [LARGE SCALE GENOMIC DNA]</scope>
    <source>
        <strain evidence="3">cv. AL8/78</strain>
    </source>
</reference>
<organism evidence="3 4">
    <name type="scientific">Aegilops tauschii subsp. strangulata</name>
    <name type="common">Goatgrass</name>
    <dbReference type="NCBI Taxonomy" id="200361"/>
    <lineage>
        <taxon>Eukaryota</taxon>
        <taxon>Viridiplantae</taxon>
        <taxon>Streptophyta</taxon>
        <taxon>Embryophyta</taxon>
        <taxon>Tracheophyta</taxon>
        <taxon>Spermatophyta</taxon>
        <taxon>Magnoliopsida</taxon>
        <taxon>Liliopsida</taxon>
        <taxon>Poales</taxon>
        <taxon>Poaceae</taxon>
        <taxon>BOP clade</taxon>
        <taxon>Pooideae</taxon>
        <taxon>Triticodae</taxon>
        <taxon>Triticeae</taxon>
        <taxon>Triticinae</taxon>
        <taxon>Aegilops</taxon>
    </lineage>
</organism>
<dbReference type="AlphaFoldDB" id="A0A453GQW7"/>
<dbReference type="Pfam" id="PF04640">
    <property type="entry name" value="PLATZ"/>
    <property type="match status" value="1"/>
</dbReference>
<evidence type="ECO:0000313" key="3">
    <source>
        <dbReference type="EnsemblPlants" id="AET3Gv21160000.2"/>
    </source>
</evidence>
<reference evidence="4" key="2">
    <citation type="journal article" date="2017" name="Nat. Plants">
        <title>The Aegilops tauschii genome reveals multiple impacts of transposons.</title>
        <authorList>
            <person name="Zhao G."/>
            <person name="Zou C."/>
            <person name="Li K."/>
            <person name="Wang K."/>
            <person name="Li T."/>
            <person name="Gao L."/>
            <person name="Zhang X."/>
            <person name="Wang H."/>
            <person name="Yang Z."/>
            <person name="Liu X."/>
            <person name="Jiang W."/>
            <person name="Mao L."/>
            <person name="Kong X."/>
            <person name="Jiao Y."/>
            <person name="Jia J."/>
        </authorList>
    </citation>
    <scope>NUCLEOTIDE SEQUENCE [LARGE SCALE GENOMIC DNA]</scope>
    <source>
        <strain evidence="4">cv. AL8/78</strain>
    </source>
</reference>
<evidence type="ECO:0000256" key="1">
    <source>
        <dbReference type="SAM" id="MobiDB-lite"/>
    </source>
</evidence>
<dbReference type="Gramene" id="AET3Gv21160000.2">
    <property type="protein sequence ID" value="AET3Gv21160000.2"/>
    <property type="gene ID" value="AET3Gv21160000"/>
</dbReference>
<dbReference type="Proteomes" id="UP000015105">
    <property type="component" value="Chromosome 3D"/>
</dbReference>
<dbReference type="PANTHER" id="PTHR31065">
    <property type="entry name" value="PLATZ TRANSCRIPTION FACTOR FAMILY PROTEIN"/>
    <property type="match status" value="1"/>
</dbReference>
<reference evidence="3" key="3">
    <citation type="journal article" date="2017" name="Nature">
        <title>Genome sequence of the progenitor of the wheat D genome Aegilops tauschii.</title>
        <authorList>
            <person name="Luo M.C."/>
            <person name="Gu Y.Q."/>
            <person name="Puiu D."/>
            <person name="Wang H."/>
            <person name="Twardziok S.O."/>
            <person name="Deal K.R."/>
            <person name="Huo N."/>
            <person name="Zhu T."/>
            <person name="Wang L."/>
            <person name="Wang Y."/>
            <person name="McGuire P.E."/>
            <person name="Liu S."/>
            <person name="Long H."/>
            <person name="Ramasamy R.K."/>
            <person name="Rodriguez J.C."/>
            <person name="Van S.L."/>
            <person name="Yuan L."/>
            <person name="Wang Z."/>
            <person name="Xia Z."/>
            <person name="Xiao L."/>
            <person name="Anderson O.D."/>
            <person name="Ouyang S."/>
            <person name="Liang Y."/>
            <person name="Zimin A.V."/>
            <person name="Pertea G."/>
            <person name="Qi P."/>
            <person name="Bennetzen J.L."/>
            <person name="Dai X."/>
            <person name="Dawson M.W."/>
            <person name="Muller H.G."/>
            <person name="Kugler K."/>
            <person name="Rivarola-Duarte L."/>
            <person name="Spannagl M."/>
            <person name="Mayer K.F.X."/>
            <person name="Lu F.H."/>
            <person name="Bevan M.W."/>
            <person name="Leroy P."/>
            <person name="Li P."/>
            <person name="You F.M."/>
            <person name="Sun Q."/>
            <person name="Liu Z."/>
            <person name="Lyons E."/>
            <person name="Wicker T."/>
            <person name="Salzberg S.L."/>
            <person name="Devos K.M."/>
            <person name="Dvorak J."/>
        </authorList>
    </citation>
    <scope>NUCLEOTIDE SEQUENCE [LARGE SCALE GENOMIC DNA]</scope>
    <source>
        <strain evidence="3">cv. AL8/78</strain>
    </source>
</reference>
<proteinExistence type="predicted"/>
<name>A0A453GQW7_AEGTS</name>
<reference evidence="3" key="4">
    <citation type="submission" date="2019-03" db="UniProtKB">
        <authorList>
            <consortium name="EnsemblPlants"/>
        </authorList>
    </citation>
    <scope>IDENTIFICATION</scope>
</reference>
<dbReference type="InterPro" id="IPR006734">
    <property type="entry name" value="PLATZ"/>
</dbReference>
<evidence type="ECO:0008006" key="5">
    <source>
        <dbReference type="Google" id="ProtNLM"/>
    </source>
</evidence>
<dbReference type="STRING" id="200361.A0A453GQW7"/>
<feature type="chain" id="PRO_5019441774" description="B box-type domain-containing protein" evidence="2">
    <location>
        <begin position="23"/>
        <end position="222"/>
    </location>
</feature>